<dbReference type="Proteomes" id="UP000323136">
    <property type="component" value="Unassembled WGS sequence"/>
</dbReference>
<proteinExistence type="predicted"/>
<dbReference type="RefSeq" id="WP_148868358.1">
    <property type="nucleotide sequence ID" value="NZ_VNIA01000001.1"/>
</dbReference>
<sequence>MALILNIETATKNCSVSLAENGKVLVLKELNEGNYSHAEKLHLFIQDILEEEKININKIDAVAVSKGPGSYTGLRIGVSAAKGLCFATNKPLISIETLGSLAHAISIKNGFIISMLDARRMEVYAAVYNSDHLQIREIKAEIIDEGSFSEYLLDNTVYFLGDGAEKCKEIIKSDNAVFIDDKFPSAKEMASLSYEKFQQNNFEDVAYFEPFYLKDFMATTEKKKLI</sequence>
<dbReference type="GO" id="GO:0002949">
    <property type="term" value="P:tRNA threonylcarbamoyladenosine modification"/>
    <property type="evidence" value="ECO:0007669"/>
    <property type="project" value="InterPro"/>
</dbReference>
<dbReference type="SUPFAM" id="SSF53067">
    <property type="entry name" value="Actin-like ATPase domain"/>
    <property type="match status" value="2"/>
</dbReference>
<dbReference type="InterPro" id="IPR043129">
    <property type="entry name" value="ATPase_NBD"/>
</dbReference>
<gene>
    <name evidence="2" type="ORF">C7447_101249</name>
</gene>
<dbReference type="PANTHER" id="PTHR11735:SF11">
    <property type="entry name" value="TRNA THREONYLCARBAMOYLADENOSINE BIOSYNTHESIS PROTEIN TSAB"/>
    <property type="match status" value="1"/>
</dbReference>
<evidence type="ECO:0000313" key="2">
    <source>
        <dbReference type="EMBL" id="TYP99647.1"/>
    </source>
</evidence>
<reference evidence="2 3" key="1">
    <citation type="submission" date="2019-07" db="EMBL/GenBank/DDBJ databases">
        <title>Genomic Encyclopedia of Type Strains, Phase IV (KMG-IV): sequencing the most valuable type-strain genomes for metagenomic binning, comparative biology and taxonomic classification.</title>
        <authorList>
            <person name="Goeker M."/>
        </authorList>
    </citation>
    <scope>NUCLEOTIDE SEQUENCE [LARGE SCALE GENOMIC DNA]</scope>
    <source>
        <strain evidence="2 3">DSM 18961</strain>
    </source>
</reference>
<dbReference type="PANTHER" id="PTHR11735">
    <property type="entry name" value="TRNA N6-ADENOSINE THREONYLCARBAMOYLTRANSFERASE"/>
    <property type="match status" value="1"/>
</dbReference>
<dbReference type="AlphaFoldDB" id="A0A5S5DUR4"/>
<name>A0A5S5DUR4_9FLAO</name>
<keyword evidence="3" id="KW-1185">Reference proteome</keyword>
<dbReference type="NCBIfam" id="TIGR03725">
    <property type="entry name" value="T6A_YeaZ"/>
    <property type="match status" value="1"/>
</dbReference>
<dbReference type="InterPro" id="IPR000905">
    <property type="entry name" value="Gcp-like_dom"/>
</dbReference>
<dbReference type="EMBL" id="VNIA01000001">
    <property type="protein sequence ID" value="TYP99647.1"/>
    <property type="molecule type" value="Genomic_DNA"/>
</dbReference>
<evidence type="ECO:0000259" key="1">
    <source>
        <dbReference type="Pfam" id="PF00814"/>
    </source>
</evidence>
<protein>
    <submittedName>
        <fullName evidence="2">tRNA threonylcarbamoyladenosine biosynthesis protein TsaB</fullName>
    </submittedName>
</protein>
<dbReference type="Pfam" id="PF00814">
    <property type="entry name" value="TsaD"/>
    <property type="match status" value="1"/>
</dbReference>
<dbReference type="GO" id="GO:0005829">
    <property type="term" value="C:cytosol"/>
    <property type="evidence" value="ECO:0007669"/>
    <property type="project" value="TreeGrafter"/>
</dbReference>
<dbReference type="CDD" id="cd24032">
    <property type="entry name" value="ASKHA_NBD_TsaB"/>
    <property type="match status" value="1"/>
</dbReference>
<dbReference type="OrthoDB" id="9784166at2"/>
<evidence type="ECO:0000313" key="3">
    <source>
        <dbReference type="Proteomes" id="UP000323136"/>
    </source>
</evidence>
<feature type="domain" description="Gcp-like" evidence="1">
    <location>
        <begin position="36"/>
        <end position="216"/>
    </location>
</feature>
<dbReference type="InterPro" id="IPR022496">
    <property type="entry name" value="T6A_TsaB"/>
</dbReference>
<dbReference type="Gene3D" id="3.30.420.40">
    <property type="match status" value="2"/>
</dbReference>
<comment type="caution">
    <text evidence="2">The sequence shown here is derived from an EMBL/GenBank/DDBJ whole genome shotgun (WGS) entry which is preliminary data.</text>
</comment>
<organism evidence="2 3">
    <name type="scientific">Tenacibaculum adriaticum</name>
    <dbReference type="NCBI Taxonomy" id="413713"/>
    <lineage>
        <taxon>Bacteria</taxon>
        <taxon>Pseudomonadati</taxon>
        <taxon>Bacteroidota</taxon>
        <taxon>Flavobacteriia</taxon>
        <taxon>Flavobacteriales</taxon>
        <taxon>Flavobacteriaceae</taxon>
        <taxon>Tenacibaculum</taxon>
    </lineage>
</organism>
<accession>A0A5S5DUR4</accession>